<reference evidence="1 2" key="1">
    <citation type="submission" date="2014-04" db="EMBL/GenBank/DDBJ databases">
        <authorList>
            <consortium name="DOE Joint Genome Institute"/>
            <person name="Kuo A."/>
            <person name="Kohler A."/>
            <person name="Costa M.D."/>
            <person name="Nagy L.G."/>
            <person name="Floudas D."/>
            <person name="Copeland A."/>
            <person name="Barry K.W."/>
            <person name="Cichocki N."/>
            <person name="Veneault-Fourrey C."/>
            <person name="LaButti K."/>
            <person name="Lindquist E.A."/>
            <person name="Lipzen A."/>
            <person name="Lundell T."/>
            <person name="Morin E."/>
            <person name="Murat C."/>
            <person name="Sun H."/>
            <person name="Tunlid A."/>
            <person name="Henrissat B."/>
            <person name="Grigoriev I.V."/>
            <person name="Hibbett D.S."/>
            <person name="Martin F."/>
            <person name="Nordberg H.P."/>
            <person name="Cantor M.N."/>
            <person name="Hua S.X."/>
        </authorList>
    </citation>
    <scope>NUCLEOTIDE SEQUENCE [LARGE SCALE GENOMIC DNA]</scope>
    <source>
        <strain evidence="1 2">441</strain>
    </source>
</reference>
<gene>
    <name evidence="1" type="ORF">PISMIDRAFT_335596</name>
</gene>
<keyword evidence="2" id="KW-1185">Reference proteome</keyword>
<proteinExistence type="predicted"/>
<sequence>MWSHGVLISNQRTSIHQHALLQVALYHSGRSRTKMPHSSHSIRLFLHFAKTVHRVGSLKDCSIKANGSSTTGVDSEPTMKEPCVRNDRVTHDNISCASHKGSACFVRTKHMEILAWACARLHPAANLSVLKPSVLSIPQIKVHRRNVHSANDSTITRSPPL</sequence>
<dbReference type="AlphaFoldDB" id="A0A0C9YEX0"/>
<reference evidence="2" key="2">
    <citation type="submission" date="2015-01" db="EMBL/GenBank/DDBJ databases">
        <title>Evolutionary Origins and Diversification of the Mycorrhizal Mutualists.</title>
        <authorList>
            <consortium name="DOE Joint Genome Institute"/>
            <consortium name="Mycorrhizal Genomics Consortium"/>
            <person name="Kohler A."/>
            <person name="Kuo A."/>
            <person name="Nagy L.G."/>
            <person name="Floudas D."/>
            <person name="Copeland A."/>
            <person name="Barry K.W."/>
            <person name="Cichocki N."/>
            <person name="Veneault-Fourrey C."/>
            <person name="LaButti K."/>
            <person name="Lindquist E.A."/>
            <person name="Lipzen A."/>
            <person name="Lundell T."/>
            <person name="Morin E."/>
            <person name="Murat C."/>
            <person name="Riley R."/>
            <person name="Ohm R."/>
            <person name="Sun H."/>
            <person name="Tunlid A."/>
            <person name="Henrissat B."/>
            <person name="Grigoriev I.V."/>
            <person name="Hibbett D.S."/>
            <person name="Martin F."/>
        </authorList>
    </citation>
    <scope>NUCLEOTIDE SEQUENCE [LARGE SCALE GENOMIC DNA]</scope>
    <source>
        <strain evidence="2">441</strain>
    </source>
</reference>
<accession>A0A0C9YEX0</accession>
<evidence type="ECO:0000313" key="1">
    <source>
        <dbReference type="EMBL" id="KIK15141.1"/>
    </source>
</evidence>
<dbReference type="EMBL" id="KN833904">
    <property type="protein sequence ID" value="KIK15141.1"/>
    <property type="molecule type" value="Genomic_DNA"/>
</dbReference>
<organism evidence="1 2">
    <name type="scientific">Pisolithus microcarpus 441</name>
    <dbReference type="NCBI Taxonomy" id="765257"/>
    <lineage>
        <taxon>Eukaryota</taxon>
        <taxon>Fungi</taxon>
        <taxon>Dikarya</taxon>
        <taxon>Basidiomycota</taxon>
        <taxon>Agaricomycotina</taxon>
        <taxon>Agaricomycetes</taxon>
        <taxon>Agaricomycetidae</taxon>
        <taxon>Boletales</taxon>
        <taxon>Sclerodermatineae</taxon>
        <taxon>Pisolithaceae</taxon>
        <taxon>Pisolithus</taxon>
    </lineage>
</organism>
<dbReference type="HOGENOM" id="CLU_1644387_0_0_1"/>
<dbReference type="Proteomes" id="UP000054018">
    <property type="component" value="Unassembled WGS sequence"/>
</dbReference>
<protein>
    <submittedName>
        <fullName evidence="1">Uncharacterized protein</fullName>
    </submittedName>
</protein>
<name>A0A0C9YEX0_9AGAM</name>
<evidence type="ECO:0000313" key="2">
    <source>
        <dbReference type="Proteomes" id="UP000054018"/>
    </source>
</evidence>